<feature type="transmembrane region" description="Helical" evidence="1">
    <location>
        <begin position="34"/>
        <end position="51"/>
    </location>
</feature>
<evidence type="ECO:0000313" key="3">
    <source>
        <dbReference type="Proteomes" id="UP000246114"/>
    </source>
</evidence>
<feature type="transmembrane region" description="Helical" evidence="1">
    <location>
        <begin position="6"/>
        <end position="22"/>
    </location>
</feature>
<evidence type="ECO:0000256" key="1">
    <source>
        <dbReference type="SAM" id="Phobius"/>
    </source>
</evidence>
<dbReference type="AlphaFoldDB" id="A0A316MTT6"/>
<keyword evidence="1" id="KW-0472">Membrane</keyword>
<keyword evidence="1" id="KW-0812">Transmembrane</keyword>
<organism evidence="2 3">
    <name type="scientific">Clostridium cadaveris</name>
    <dbReference type="NCBI Taxonomy" id="1529"/>
    <lineage>
        <taxon>Bacteria</taxon>
        <taxon>Bacillati</taxon>
        <taxon>Bacillota</taxon>
        <taxon>Clostridia</taxon>
        <taxon>Eubacteriales</taxon>
        <taxon>Clostridiaceae</taxon>
        <taxon>Clostridium</taxon>
    </lineage>
</organism>
<dbReference type="Proteomes" id="UP000246114">
    <property type="component" value="Unassembled WGS sequence"/>
</dbReference>
<proteinExistence type="predicted"/>
<sequence length="121" mass="14190">MFTLAAIILYSIIVLGLYKVLSKFVLNKIKINKWIIFVLAIMVFLLPPFLFPNLPKIVLNFVFPGIFVILFLWFVDTAGWLKRFDKPKETNNYYKNSGKKKKDDIVIRPKAKPNRVKNKDK</sequence>
<comment type="caution">
    <text evidence="2">The sequence shown here is derived from an EMBL/GenBank/DDBJ whole genome shotgun (WGS) entry which is preliminary data.</text>
</comment>
<gene>
    <name evidence="2" type="ORF">DBY38_00360</name>
</gene>
<accession>A0A316MTT6</accession>
<feature type="transmembrane region" description="Helical" evidence="1">
    <location>
        <begin position="57"/>
        <end position="75"/>
    </location>
</feature>
<evidence type="ECO:0000313" key="2">
    <source>
        <dbReference type="EMBL" id="PWL55850.1"/>
    </source>
</evidence>
<reference evidence="2 3" key="1">
    <citation type="submission" date="2018-03" db="EMBL/GenBank/DDBJ databases">
        <title>The uncultured portion of the human microbiome is neutrally assembled.</title>
        <authorList>
            <person name="Jeraldo P."/>
            <person name="Boardman L."/>
            <person name="White B.A."/>
            <person name="Nelson H."/>
            <person name="Goldenfeld N."/>
            <person name="Chia N."/>
        </authorList>
    </citation>
    <scope>NUCLEOTIDE SEQUENCE [LARGE SCALE GENOMIC DNA]</scope>
    <source>
        <strain evidence="2">CIM:MAG 903</strain>
    </source>
</reference>
<protein>
    <submittedName>
        <fullName evidence="2">Uncharacterized protein</fullName>
    </submittedName>
</protein>
<keyword evidence="1" id="KW-1133">Transmembrane helix</keyword>
<name>A0A316MTT6_9CLOT</name>
<dbReference type="EMBL" id="QAMZ01000003">
    <property type="protein sequence ID" value="PWL55850.1"/>
    <property type="molecule type" value="Genomic_DNA"/>
</dbReference>